<dbReference type="EMBL" id="ML977636">
    <property type="protein sequence ID" value="KAF1995583.1"/>
    <property type="molecule type" value="Genomic_DNA"/>
</dbReference>
<evidence type="ECO:0000256" key="4">
    <source>
        <dbReference type="ARBA" id="ARBA00023136"/>
    </source>
</evidence>
<evidence type="ECO:0000256" key="2">
    <source>
        <dbReference type="ARBA" id="ARBA00022692"/>
    </source>
</evidence>
<dbReference type="InterPro" id="IPR050475">
    <property type="entry name" value="Prenyltransferase_related"/>
</dbReference>
<comment type="subcellular location">
    <subcellularLocation>
        <location evidence="1">Membrane</location>
        <topology evidence="1">Multi-pass membrane protein</topology>
    </subcellularLocation>
</comment>
<name>A0A6A5W1E8_9PLEO</name>
<evidence type="ECO:0000313" key="6">
    <source>
        <dbReference type="Proteomes" id="UP000799779"/>
    </source>
</evidence>
<keyword evidence="4" id="KW-0472">Membrane</keyword>
<keyword evidence="3" id="KW-1133">Transmembrane helix</keyword>
<gene>
    <name evidence="5" type="ORF">P154DRAFT_445175</name>
</gene>
<dbReference type="CDD" id="cd13965">
    <property type="entry name" value="PT_UbiA_3"/>
    <property type="match status" value="1"/>
</dbReference>
<evidence type="ECO:0000256" key="3">
    <source>
        <dbReference type="ARBA" id="ARBA00022989"/>
    </source>
</evidence>
<dbReference type="Proteomes" id="UP000799779">
    <property type="component" value="Unassembled WGS sequence"/>
</dbReference>
<dbReference type="InterPro" id="IPR000537">
    <property type="entry name" value="UbiA_prenyltransferase"/>
</dbReference>
<dbReference type="AlphaFoldDB" id="A0A6A5W1E8"/>
<dbReference type="PANTHER" id="PTHR42723">
    <property type="entry name" value="CHLOROPHYLL SYNTHASE"/>
    <property type="match status" value="1"/>
</dbReference>
<proteinExistence type="predicted"/>
<dbReference type="GO" id="GO:0016765">
    <property type="term" value="F:transferase activity, transferring alkyl or aryl (other than methyl) groups"/>
    <property type="evidence" value="ECO:0007669"/>
    <property type="project" value="InterPro"/>
</dbReference>
<dbReference type="GO" id="GO:0016020">
    <property type="term" value="C:membrane"/>
    <property type="evidence" value="ECO:0007669"/>
    <property type="project" value="UniProtKB-SubCell"/>
</dbReference>
<accession>A0A6A5W1E8</accession>
<dbReference type="PANTHER" id="PTHR42723:SF1">
    <property type="entry name" value="CHLOROPHYLL SYNTHASE, CHLOROPLASTIC"/>
    <property type="match status" value="1"/>
</dbReference>
<evidence type="ECO:0000313" key="5">
    <source>
        <dbReference type="EMBL" id="KAF1995583.1"/>
    </source>
</evidence>
<keyword evidence="2" id="KW-0812">Transmembrane</keyword>
<dbReference type="Pfam" id="PF01040">
    <property type="entry name" value="UbiA"/>
    <property type="match status" value="1"/>
</dbReference>
<reference evidence="5" key="1">
    <citation type="journal article" date="2020" name="Stud. Mycol.">
        <title>101 Dothideomycetes genomes: a test case for predicting lifestyles and emergence of pathogens.</title>
        <authorList>
            <person name="Haridas S."/>
            <person name="Albert R."/>
            <person name="Binder M."/>
            <person name="Bloem J."/>
            <person name="Labutti K."/>
            <person name="Salamov A."/>
            <person name="Andreopoulos B."/>
            <person name="Baker S."/>
            <person name="Barry K."/>
            <person name="Bills G."/>
            <person name="Bluhm B."/>
            <person name="Cannon C."/>
            <person name="Castanera R."/>
            <person name="Culley D."/>
            <person name="Daum C."/>
            <person name="Ezra D."/>
            <person name="Gonzalez J."/>
            <person name="Henrissat B."/>
            <person name="Kuo A."/>
            <person name="Liang C."/>
            <person name="Lipzen A."/>
            <person name="Lutzoni F."/>
            <person name="Magnuson J."/>
            <person name="Mondo S."/>
            <person name="Nolan M."/>
            <person name="Ohm R."/>
            <person name="Pangilinan J."/>
            <person name="Park H.-J."/>
            <person name="Ramirez L."/>
            <person name="Alfaro M."/>
            <person name="Sun H."/>
            <person name="Tritt A."/>
            <person name="Yoshinaga Y."/>
            <person name="Zwiers L.-H."/>
            <person name="Turgeon B."/>
            <person name="Goodwin S."/>
            <person name="Spatafora J."/>
            <person name="Crous P."/>
            <person name="Grigoriev I."/>
        </authorList>
    </citation>
    <scope>NUCLEOTIDE SEQUENCE</scope>
    <source>
        <strain evidence="5">CBS 123094</strain>
    </source>
</reference>
<organism evidence="5 6">
    <name type="scientific">Amniculicola lignicola CBS 123094</name>
    <dbReference type="NCBI Taxonomy" id="1392246"/>
    <lineage>
        <taxon>Eukaryota</taxon>
        <taxon>Fungi</taxon>
        <taxon>Dikarya</taxon>
        <taxon>Ascomycota</taxon>
        <taxon>Pezizomycotina</taxon>
        <taxon>Dothideomycetes</taxon>
        <taxon>Pleosporomycetidae</taxon>
        <taxon>Pleosporales</taxon>
        <taxon>Amniculicolaceae</taxon>
        <taxon>Amniculicola</taxon>
    </lineage>
</organism>
<dbReference type="OrthoDB" id="434972at2759"/>
<protein>
    <recommendedName>
        <fullName evidence="7">UbiA prenyltransferase</fullName>
    </recommendedName>
</protein>
<evidence type="ECO:0008006" key="7">
    <source>
        <dbReference type="Google" id="ProtNLM"/>
    </source>
</evidence>
<evidence type="ECO:0000256" key="1">
    <source>
        <dbReference type="ARBA" id="ARBA00004141"/>
    </source>
</evidence>
<sequence>MDYTHVSTLSSQISNDIPAKTISETSCFQKKRSLVYRLHTLWLFSRSDLKTVLFPQTVFGCVMMLSGETFGFREHIYFLEILGRLPLIMIWIWINLLGEVIANQRLAGSITEDSINKPWRPLPSKRVSPDEARRLLLWVLPSSYLTGVLLGDSDASVALMVFSYMYNDLDGANENWLLRNLLNACGLSLFSLGAAKVAWGPDSTPGHIVYRWIAILAAVISSTVQLQDLPDVEGDKARGRRTMPLVYGDALARWSICVSVLFWSLCCPYYWNLHLIGYLPSVSLGGVIGARSCMAKNSKADAVTWKLWCVWIGVLYLLPLHGQ</sequence>
<keyword evidence="6" id="KW-1185">Reference proteome</keyword>